<name>A0ABP8E433_9MICO</name>
<dbReference type="EMBL" id="BAABAU010000003">
    <property type="protein sequence ID" value="GAA4267006.1"/>
    <property type="molecule type" value="Genomic_DNA"/>
</dbReference>
<gene>
    <name evidence="1" type="ORF">GCM10022256_26180</name>
</gene>
<evidence type="ECO:0000313" key="2">
    <source>
        <dbReference type="Proteomes" id="UP001501594"/>
    </source>
</evidence>
<comment type="caution">
    <text evidence="1">The sequence shown here is derived from an EMBL/GenBank/DDBJ whole genome shotgun (WGS) entry which is preliminary data.</text>
</comment>
<proteinExistence type="predicted"/>
<protein>
    <submittedName>
        <fullName evidence="1">Uncharacterized protein</fullName>
    </submittedName>
</protein>
<accession>A0ABP8E433</accession>
<reference evidence="2" key="1">
    <citation type="journal article" date="2019" name="Int. J. Syst. Evol. Microbiol.">
        <title>The Global Catalogue of Microorganisms (GCM) 10K type strain sequencing project: providing services to taxonomists for standard genome sequencing and annotation.</title>
        <authorList>
            <consortium name="The Broad Institute Genomics Platform"/>
            <consortium name="The Broad Institute Genome Sequencing Center for Infectious Disease"/>
            <person name="Wu L."/>
            <person name="Ma J."/>
        </authorList>
    </citation>
    <scope>NUCLEOTIDE SEQUENCE [LARGE SCALE GENOMIC DNA]</scope>
    <source>
        <strain evidence="2">JCM 17442</strain>
    </source>
</reference>
<sequence length="180" mass="20079">MRLRVSLDRGSPKVRTVSSVEIPAQIERWGKNFLFEDRLDDGPFIVRLSDVDTNIALWQPGATYIFGRGMRSNAPKPIVSSLEPDVVVRYAAWYMVWSWRYAKGQLMTIDPKSDEPGPGFQIDASYEAAVQLRSPDGWTATFTGAGDRVKAAASFSRVVPFTAEQICDLGRLPEPFPLPV</sequence>
<dbReference type="Proteomes" id="UP001501594">
    <property type="component" value="Unassembled WGS sequence"/>
</dbReference>
<keyword evidence="2" id="KW-1185">Reference proteome</keyword>
<organism evidence="1 2">
    <name type="scientific">Frondihabitans peucedani</name>
    <dbReference type="NCBI Taxonomy" id="598626"/>
    <lineage>
        <taxon>Bacteria</taxon>
        <taxon>Bacillati</taxon>
        <taxon>Actinomycetota</taxon>
        <taxon>Actinomycetes</taxon>
        <taxon>Micrococcales</taxon>
        <taxon>Microbacteriaceae</taxon>
        <taxon>Frondihabitans</taxon>
    </lineage>
</organism>
<evidence type="ECO:0000313" key="1">
    <source>
        <dbReference type="EMBL" id="GAA4267006.1"/>
    </source>
</evidence>